<dbReference type="SUPFAM" id="SSF46689">
    <property type="entry name" value="Homeodomain-like"/>
    <property type="match status" value="2"/>
</dbReference>
<dbReference type="Pfam" id="PF00072">
    <property type="entry name" value="Response_reg"/>
    <property type="match status" value="1"/>
</dbReference>
<keyword evidence="2" id="KW-0238">DNA-binding</keyword>
<dbReference type="CDD" id="cd17536">
    <property type="entry name" value="REC_YesN-like"/>
    <property type="match status" value="1"/>
</dbReference>
<evidence type="ECO:0000259" key="5">
    <source>
        <dbReference type="PROSITE" id="PS01124"/>
    </source>
</evidence>
<dbReference type="Gene3D" id="1.10.10.60">
    <property type="entry name" value="Homeodomain-like"/>
    <property type="match status" value="2"/>
</dbReference>
<proteinExistence type="predicted"/>
<evidence type="ECO:0000313" key="7">
    <source>
        <dbReference type="EMBL" id="OKP90875.1"/>
    </source>
</evidence>
<organism evidence="7 8">
    <name type="scientific">Paenibacillus helianthi</name>
    <dbReference type="NCBI Taxonomy" id="1349432"/>
    <lineage>
        <taxon>Bacteria</taxon>
        <taxon>Bacillati</taxon>
        <taxon>Bacillota</taxon>
        <taxon>Bacilli</taxon>
        <taxon>Bacillales</taxon>
        <taxon>Paenibacillaceae</taxon>
        <taxon>Paenibacillus</taxon>
    </lineage>
</organism>
<dbReference type="SMART" id="SM00448">
    <property type="entry name" value="REC"/>
    <property type="match status" value="1"/>
</dbReference>
<dbReference type="InterPro" id="IPR011006">
    <property type="entry name" value="CheY-like_superfamily"/>
</dbReference>
<evidence type="ECO:0000256" key="4">
    <source>
        <dbReference type="PROSITE-ProRule" id="PRU00169"/>
    </source>
</evidence>
<dbReference type="InterPro" id="IPR009057">
    <property type="entry name" value="Homeodomain-like_sf"/>
</dbReference>
<dbReference type="Pfam" id="PF12833">
    <property type="entry name" value="HTH_18"/>
    <property type="match status" value="1"/>
</dbReference>
<keyword evidence="1" id="KW-0805">Transcription regulation</keyword>
<feature type="domain" description="HTH araC/xylS-type" evidence="5">
    <location>
        <begin position="419"/>
        <end position="517"/>
    </location>
</feature>
<reference evidence="7 8" key="1">
    <citation type="submission" date="2016-03" db="EMBL/GenBank/DDBJ databases">
        <authorList>
            <person name="Sant'Anna F.H."/>
            <person name="Ambrosini A."/>
            <person name="Souza R."/>
            <person name="Bach E."/>
            <person name="Fernandes G."/>
            <person name="Balsanelli E."/>
            <person name="Baura V.A."/>
            <person name="Souza E.M."/>
            <person name="Passaglia L."/>
        </authorList>
    </citation>
    <scope>NUCLEOTIDE SEQUENCE [LARGE SCALE GENOMIC DNA]</scope>
    <source>
        <strain evidence="7 8">P26E</strain>
    </source>
</reference>
<keyword evidence="3" id="KW-0804">Transcription</keyword>
<dbReference type="PROSITE" id="PS01124">
    <property type="entry name" value="HTH_ARAC_FAMILY_2"/>
    <property type="match status" value="1"/>
</dbReference>
<keyword evidence="4" id="KW-0597">Phosphoprotein</keyword>
<sequence>MHTFIVIDDEYLVRKGLIKKIQSFEQELVLLGEAENGEDALELIEQTDPDLILTDMRMPVMDGKSLLRVMQERYPLKKIIVISGHSDFEYMQEAISARVVSYVLKPFSREEIHQALRKAIDSLASERAAKQQAALSKSENEAMIRQLDQQKLLHLILDEQTGKPVSFHSEQMNRFGAASFYVLLTVYSSTQINPDLFEVGVHEDYISVPHPVNEHLLFVVFASYERVSYKGMDASFAIQSADRFFEPLCAIPYNKVFAGLSAAKSNMAELYQAQKECLSAMNSKGIMDYGSIFVYNAEDCPSEMPLWNKTGDLMFYLEAGHSSKVRESVVDFITFYMQLPSATLFQLKHQCQELAAEIKQLLGLRLPATTYQTTSSSMEAVLNTSFDPEEIRQYFMAVLPDLAELLKDSTPYSSPNVIDNVKVYIHRNYLQDLTLEKVSSLFFMNSSYLSFLFKEKTGENFTDFINKLRIEHAKTLLKTTDDKVYIIAGALGFDNEKYFFRLFKKSTGLTPEAYRNQP</sequence>
<evidence type="ECO:0008006" key="9">
    <source>
        <dbReference type="Google" id="ProtNLM"/>
    </source>
</evidence>
<dbReference type="InterPro" id="IPR018060">
    <property type="entry name" value="HTH_AraC"/>
</dbReference>
<dbReference type="Proteomes" id="UP000186058">
    <property type="component" value="Unassembled WGS sequence"/>
</dbReference>
<feature type="domain" description="Response regulatory" evidence="6">
    <location>
        <begin position="3"/>
        <end position="120"/>
    </location>
</feature>
<dbReference type="SMART" id="SM00342">
    <property type="entry name" value="HTH_ARAC"/>
    <property type="match status" value="1"/>
</dbReference>
<dbReference type="RefSeq" id="WP_074106604.1">
    <property type="nucleotide sequence ID" value="NZ_LVWI01000002.1"/>
</dbReference>
<evidence type="ECO:0000256" key="1">
    <source>
        <dbReference type="ARBA" id="ARBA00023015"/>
    </source>
</evidence>
<dbReference type="Gene3D" id="3.40.50.2300">
    <property type="match status" value="1"/>
</dbReference>
<dbReference type="SUPFAM" id="SSF52172">
    <property type="entry name" value="CheY-like"/>
    <property type="match status" value="1"/>
</dbReference>
<gene>
    <name evidence="7" type="ORF">A3844_03185</name>
</gene>
<keyword evidence="8" id="KW-1185">Reference proteome</keyword>
<evidence type="ECO:0000313" key="8">
    <source>
        <dbReference type="Proteomes" id="UP000186058"/>
    </source>
</evidence>
<evidence type="ECO:0000259" key="6">
    <source>
        <dbReference type="PROSITE" id="PS50110"/>
    </source>
</evidence>
<accession>A0ABX3ESF7</accession>
<feature type="modified residue" description="4-aspartylphosphate" evidence="4">
    <location>
        <position position="55"/>
    </location>
</feature>
<dbReference type="EMBL" id="LVWI01000002">
    <property type="protein sequence ID" value="OKP90875.1"/>
    <property type="molecule type" value="Genomic_DNA"/>
</dbReference>
<dbReference type="PROSITE" id="PS50110">
    <property type="entry name" value="RESPONSE_REGULATORY"/>
    <property type="match status" value="1"/>
</dbReference>
<dbReference type="PANTHER" id="PTHR43280:SF2">
    <property type="entry name" value="HTH-TYPE TRANSCRIPTIONAL REGULATOR EXSA"/>
    <property type="match status" value="1"/>
</dbReference>
<protein>
    <recommendedName>
        <fullName evidence="9">DNA-binding response regulator</fullName>
    </recommendedName>
</protein>
<evidence type="ECO:0000256" key="3">
    <source>
        <dbReference type="ARBA" id="ARBA00023163"/>
    </source>
</evidence>
<comment type="caution">
    <text evidence="7">The sequence shown here is derived from an EMBL/GenBank/DDBJ whole genome shotgun (WGS) entry which is preliminary data.</text>
</comment>
<name>A0ABX3ESF7_9BACL</name>
<dbReference type="PANTHER" id="PTHR43280">
    <property type="entry name" value="ARAC-FAMILY TRANSCRIPTIONAL REGULATOR"/>
    <property type="match status" value="1"/>
</dbReference>
<dbReference type="InterPro" id="IPR001789">
    <property type="entry name" value="Sig_transdc_resp-reg_receiver"/>
</dbReference>
<evidence type="ECO:0000256" key="2">
    <source>
        <dbReference type="ARBA" id="ARBA00023125"/>
    </source>
</evidence>